<dbReference type="InterPro" id="IPR045324">
    <property type="entry name" value="Small_multidrug_res"/>
</dbReference>
<keyword evidence="4 7" id="KW-0812">Transmembrane</keyword>
<evidence type="ECO:0000256" key="8">
    <source>
        <dbReference type="SAM" id="Phobius"/>
    </source>
</evidence>
<keyword evidence="3" id="KW-1003">Cell membrane</keyword>
<dbReference type="SUPFAM" id="SSF103481">
    <property type="entry name" value="Multidrug resistance efflux transporter EmrE"/>
    <property type="match status" value="1"/>
</dbReference>
<reference evidence="10 12" key="2">
    <citation type="submission" date="2016-10" db="EMBL/GenBank/DDBJ databases">
        <authorList>
            <person name="de Groot N.N."/>
        </authorList>
    </citation>
    <scope>NUCLEOTIDE SEQUENCE [LARGE SCALE GENOMIC DNA]</scope>
    <source>
        <strain evidence="10 12">DSM 2895</strain>
    </source>
</reference>
<keyword evidence="5 8" id="KW-1133">Transmembrane helix</keyword>
<dbReference type="Proteomes" id="UP000037269">
    <property type="component" value="Unassembled WGS sequence"/>
</dbReference>
<protein>
    <submittedName>
        <fullName evidence="10">Small multidrug resistance pump</fullName>
    </submittedName>
    <submittedName>
        <fullName evidence="9">Transporter</fullName>
    </submittedName>
</protein>
<evidence type="ECO:0000313" key="10">
    <source>
        <dbReference type="EMBL" id="SDJ08837.1"/>
    </source>
</evidence>
<proteinExistence type="inferred from homology"/>
<accession>A0A0D1WHV9</accession>
<evidence type="ECO:0000256" key="2">
    <source>
        <dbReference type="ARBA" id="ARBA00022448"/>
    </source>
</evidence>
<evidence type="ECO:0000256" key="5">
    <source>
        <dbReference type="ARBA" id="ARBA00022989"/>
    </source>
</evidence>
<dbReference type="EMBL" id="FNED01000011">
    <property type="protein sequence ID" value="SDJ08837.1"/>
    <property type="molecule type" value="Genomic_DNA"/>
</dbReference>
<dbReference type="STRING" id="47500.AF333_08860"/>
<feature type="transmembrane region" description="Helical" evidence="8">
    <location>
        <begin position="84"/>
        <end position="103"/>
    </location>
</feature>
<keyword evidence="2" id="KW-0813">Transport</keyword>
<dbReference type="OrthoDB" id="21828at2"/>
<keyword evidence="6 8" id="KW-0472">Membrane</keyword>
<comment type="similarity">
    <text evidence="7">Belongs to the drug/metabolite transporter (DMT) superfamily. Small multidrug resistance (SMR) (TC 2.A.7.1) family.</text>
</comment>
<organism evidence="9 11">
    <name type="scientific">Aneurinibacillus migulanus</name>
    <name type="common">Bacillus migulanus</name>
    <dbReference type="NCBI Taxonomy" id="47500"/>
    <lineage>
        <taxon>Bacteria</taxon>
        <taxon>Bacillati</taxon>
        <taxon>Bacillota</taxon>
        <taxon>Bacilli</taxon>
        <taxon>Bacillales</taxon>
        <taxon>Paenibacillaceae</taxon>
        <taxon>Aneurinibacillus group</taxon>
        <taxon>Aneurinibacillus</taxon>
    </lineage>
</organism>
<dbReference type="GeneID" id="42305308"/>
<evidence type="ECO:0000256" key="1">
    <source>
        <dbReference type="ARBA" id="ARBA00004651"/>
    </source>
</evidence>
<dbReference type="Gene3D" id="1.10.3730.20">
    <property type="match status" value="1"/>
</dbReference>
<evidence type="ECO:0000256" key="7">
    <source>
        <dbReference type="RuleBase" id="RU003942"/>
    </source>
</evidence>
<dbReference type="AlphaFoldDB" id="A0A0D1WHV9"/>
<evidence type="ECO:0000256" key="3">
    <source>
        <dbReference type="ARBA" id="ARBA00022475"/>
    </source>
</evidence>
<dbReference type="GO" id="GO:0005886">
    <property type="term" value="C:plasma membrane"/>
    <property type="evidence" value="ECO:0007669"/>
    <property type="project" value="UniProtKB-SubCell"/>
</dbReference>
<dbReference type="GO" id="GO:0022857">
    <property type="term" value="F:transmembrane transporter activity"/>
    <property type="evidence" value="ECO:0007669"/>
    <property type="project" value="InterPro"/>
</dbReference>
<dbReference type="EMBL" id="LGUG01000004">
    <property type="protein sequence ID" value="KON95566.1"/>
    <property type="molecule type" value="Genomic_DNA"/>
</dbReference>
<dbReference type="PATRIC" id="fig|47500.12.peg.5197"/>
<dbReference type="InterPro" id="IPR000390">
    <property type="entry name" value="Small_drug/metabolite_transptr"/>
</dbReference>
<dbReference type="Pfam" id="PF00893">
    <property type="entry name" value="Multi_Drug_Res"/>
    <property type="match status" value="1"/>
</dbReference>
<dbReference type="PANTHER" id="PTHR30561">
    <property type="entry name" value="SMR FAMILY PROTON-DEPENDENT DRUG EFFLUX TRANSPORTER SUGE"/>
    <property type="match status" value="1"/>
</dbReference>
<evidence type="ECO:0000313" key="12">
    <source>
        <dbReference type="Proteomes" id="UP000182836"/>
    </source>
</evidence>
<name>A0A0D1WHV9_ANEMI</name>
<reference evidence="9 11" key="1">
    <citation type="submission" date="2015-07" db="EMBL/GenBank/DDBJ databases">
        <title>Fjat-14205 dsm 2895.</title>
        <authorList>
            <person name="Liu B."/>
            <person name="Wang J."/>
            <person name="Zhu Y."/>
            <person name="Liu G."/>
            <person name="Chen Q."/>
            <person name="Chen Z."/>
            <person name="Lan J."/>
            <person name="Che J."/>
            <person name="Ge C."/>
            <person name="Shi H."/>
            <person name="Pan Z."/>
            <person name="Liu X."/>
        </authorList>
    </citation>
    <scope>NUCLEOTIDE SEQUENCE [LARGE SCALE GENOMIC DNA]</scope>
    <source>
        <strain evidence="9 11">DSM 2895</strain>
    </source>
</reference>
<feature type="transmembrane region" description="Helical" evidence="8">
    <location>
        <begin position="58"/>
        <end position="78"/>
    </location>
</feature>
<dbReference type="RefSeq" id="WP_043067513.1">
    <property type="nucleotide sequence ID" value="NZ_BJOA01000207.1"/>
</dbReference>
<dbReference type="Proteomes" id="UP000182836">
    <property type="component" value="Unassembled WGS sequence"/>
</dbReference>
<evidence type="ECO:0000313" key="11">
    <source>
        <dbReference type="Proteomes" id="UP000037269"/>
    </source>
</evidence>
<sequence length="114" mass="12269">MKMLVLLGAILFEVIATTSLKMSYGFTKLIPSLVTVIGYFCSFYLLSLALKSFSLGTAYAIWSGLGTAITVIVGVILWHESVSLPRIIGILLVIIGVIVLNVAESLPAEVHQTQ</sequence>
<gene>
    <name evidence="9" type="ORF">AF333_08860</name>
    <name evidence="10" type="ORF">SAMN04487909_111161</name>
</gene>
<evidence type="ECO:0000256" key="4">
    <source>
        <dbReference type="ARBA" id="ARBA00022692"/>
    </source>
</evidence>
<feature type="transmembrane region" description="Helical" evidence="8">
    <location>
        <begin position="26"/>
        <end position="46"/>
    </location>
</feature>
<dbReference type="InterPro" id="IPR037185">
    <property type="entry name" value="EmrE-like"/>
</dbReference>
<dbReference type="PANTHER" id="PTHR30561:SF1">
    <property type="entry name" value="MULTIDRUG TRANSPORTER EMRE"/>
    <property type="match status" value="1"/>
</dbReference>
<dbReference type="FunFam" id="1.10.3730.20:FF:000001">
    <property type="entry name" value="Quaternary ammonium compound resistance transporter SugE"/>
    <property type="match status" value="1"/>
</dbReference>
<comment type="subcellular location">
    <subcellularLocation>
        <location evidence="1 7">Cell membrane</location>
        <topology evidence="1 7">Multi-pass membrane protein</topology>
    </subcellularLocation>
</comment>
<evidence type="ECO:0000313" key="9">
    <source>
        <dbReference type="EMBL" id="KON95566.1"/>
    </source>
</evidence>
<keyword evidence="11" id="KW-1185">Reference proteome</keyword>
<evidence type="ECO:0000256" key="6">
    <source>
        <dbReference type="ARBA" id="ARBA00023136"/>
    </source>
</evidence>